<keyword evidence="1 2" id="KW-0732">Signal</keyword>
<dbReference type="STRING" id="1454201.NMS_0364"/>
<reference evidence="4 5" key="1">
    <citation type="journal article" date="2014" name="Proc. Natl. Acad. Sci. U.S.A.">
        <title>Functional characterization of flavobacteria rhodopsins reveals a unique class of light-driven chloride pump in bacteria.</title>
        <authorList>
            <person name="Yoshizawa S."/>
            <person name="Kumagai Y."/>
            <person name="Kim H."/>
            <person name="Ogura Y."/>
            <person name="Hayashi T."/>
            <person name="Iwasaki W."/>
            <person name="DeLong E.F."/>
            <person name="Kogure K."/>
        </authorList>
    </citation>
    <scope>NUCLEOTIDE SEQUENCE [LARGE SCALE GENOMIC DNA]</scope>
    <source>
        <strain evidence="4 5">S1-08</strain>
    </source>
</reference>
<dbReference type="InterPro" id="IPR026444">
    <property type="entry name" value="Secre_tail"/>
</dbReference>
<protein>
    <submittedName>
        <fullName evidence="4">Lysyl endopeptidase</fullName>
    </submittedName>
</protein>
<sequence>MKNIFLLIIFLTSVALSAQVTNEATPRGWSVLEKSDVAPIVLRAPDVKQLKSEDLASQNDLRKSLRVGSEINVSMNLFNSGTWKNLSNGDRIWMLNVKAENAKFLRAIFDLYSLPEGAELYLYNNQRTDKIGPYTSSENQEDGVLGSWMISGDHLWLEYYEPAAVKGQGRLSLSSITYGYVDVNADKDSIAKINESGACNVDVLCDPNVGNTGQKDWSNARDNYKNSVARILISTSQGSFLCTGSMINNAAQDTTPFFLTANHCLGSVNDGAGSSFNASGWSFGFQWFTTTPDCATFAGTQGPQNPTRVLSGAQLRANNDDSDFALFLINQTPPADWNIYYAGWNRSTVPSTAQFGIHHPSGDIMKIARNDQTCTSAITSFNGNPAAQMWRIENWDYGVTEGGSSGSFILDQNERIVGQLAGGAAACSGTSDNGQFDIYGKFDISWNSGFNASQRLRDWLDPSNSGVVTLDGAYYTTLGTEDVPAIELNIKIYPNPSGGVYTLESDLSASYQVFNLNGQMILSGATGISGNQLNISDAAAGLYFVKISVGEQTITRKLVKQ</sequence>
<evidence type="ECO:0000259" key="3">
    <source>
        <dbReference type="Pfam" id="PF18962"/>
    </source>
</evidence>
<keyword evidence="5" id="KW-1185">Reference proteome</keyword>
<dbReference type="PANTHER" id="PTHR36234">
    <property type="entry name" value="LYSYL ENDOPEPTIDASE"/>
    <property type="match status" value="1"/>
</dbReference>
<gene>
    <name evidence="4" type="ORF">NMS_0364</name>
</gene>
<dbReference type="InterPro" id="IPR043504">
    <property type="entry name" value="Peptidase_S1_PA_chymotrypsin"/>
</dbReference>
<evidence type="ECO:0000313" key="5">
    <source>
        <dbReference type="Proteomes" id="UP000031760"/>
    </source>
</evidence>
<dbReference type="HOGENOM" id="CLU_021087_0_0_10"/>
<feature type="signal peptide" evidence="2">
    <location>
        <begin position="1"/>
        <end position="18"/>
    </location>
</feature>
<dbReference type="NCBIfam" id="TIGR04183">
    <property type="entry name" value="Por_Secre_tail"/>
    <property type="match status" value="1"/>
</dbReference>
<organism evidence="4 5">
    <name type="scientific">Nonlabens marinus S1-08</name>
    <dbReference type="NCBI Taxonomy" id="1454201"/>
    <lineage>
        <taxon>Bacteria</taxon>
        <taxon>Pseudomonadati</taxon>
        <taxon>Bacteroidota</taxon>
        <taxon>Flavobacteriia</taxon>
        <taxon>Flavobacteriales</taxon>
        <taxon>Flavobacteriaceae</taxon>
        <taxon>Nonlabens</taxon>
    </lineage>
</organism>
<evidence type="ECO:0000313" key="4">
    <source>
        <dbReference type="EMBL" id="BAO54373.1"/>
    </source>
</evidence>
<dbReference type="Pfam" id="PF18962">
    <property type="entry name" value="Por_Secre_tail"/>
    <property type="match status" value="1"/>
</dbReference>
<dbReference type="SUPFAM" id="SSF50494">
    <property type="entry name" value="Trypsin-like serine proteases"/>
    <property type="match status" value="1"/>
</dbReference>
<dbReference type="KEGG" id="nmf:NMS_0364"/>
<evidence type="ECO:0000256" key="1">
    <source>
        <dbReference type="ARBA" id="ARBA00022729"/>
    </source>
</evidence>
<dbReference type="EMBL" id="AP014548">
    <property type="protein sequence ID" value="BAO54373.1"/>
    <property type="molecule type" value="Genomic_DNA"/>
</dbReference>
<dbReference type="RefSeq" id="WP_041495104.1">
    <property type="nucleotide sequence ID" value="NZ_AP014548.1"/>
</dbReference>
<dbReference type="InterPro" id="IPR009003">
    <property type="entry name" value="Peptidase_S1_PA"/>
</dbReference>
<dbReference type="AlphaFoldDB" id="W8VU82"/>
<dbReference type="Gene3D" id="2.40.10.10">
    <property type="entry name" value="Trypsin-like serine proteases"/>
    <property type="match status" value="2"/>
</dbReference>
<feature type="domain" description="Secretion system C-terminal sorting" evidence="3">
    <location>
        <begin position="492"/>
        <end position="559"/>
    </location>
</feature>
<accession>W8VU82</accession>
<feature type="chain" id="PRO_5004914521" evidence="2">
    <location>
        <begin position="19"/>
        <end position="561"/>
    </location>
</feature>
<dbReference type="OrthoDB" id="9342482at2"/>
<proteinExistence type="predicted"/>
<dbReference type="PANTHER" id="PTHR36234:SF5">
    <property type="entry name" value="LYSYL ENDOPEPTIDASE"/>
    <property type="match status" value="1"/>
</dbReference>
<evidence type="ECO:0000256" key="2">
    <source>
        <dbReference type="SAM" id="SignalP"/>
    </source>
</evidence>
<dbReference type="Proteomes" id="UP000031760">
    <property type="component" value="Chromosome"/>
</dbReference>
<name>W8VU82_9FLAO</name>